<accession>A0A8B8GMX2</accession>
<dbReference type="GO" id="GO:0046983">
    <property type="term" value="F:protein dimerization activity"/>
    <property type="evidence" value="ECO:0007669"/>
    <property type="project" value="InterPro"/>
</dbReference>
<dbReference type="Proteomes" id="UP000694846">
    <property type="component" value="Unplaced"/>
</dbReference>
<evidence type="ECO:0000313" key="3">
    <source>
        <dbReference type="RefSeq" id="XP_025424340.1"/>
    </source>
</evidence>
<proteinExistence type="predicted"/>
<name>A0A8B8GMX2_9HEMI</name>
<feature type="domain" description="HAT C-terminal dimerisation" evidence="1">
    <location>
        <begin position="230"/>
        <end position="281"/>
    </location>
</feature>
<dbReference type="OrthoDB" id="6601890at2759"/>
<gene>
    <name evidence="3" type="primary">LOC112693466</name>
</gene>
<evidence type="ECO:0000259" key="1">
    <source>
        <dbReference type="Pfam" id="PF05699"/>
    </source>
</evidence>
<dbReference type="PANTHER" id="PTHR45913">
    <property type="entry name" value="EPM2A-INTERACTING PROTEIN 1"/>
    <property type="match status" value="1"/>
</dbReference>
<protein>
    <submittedName>
        <fullName evidence="3">General transcription factor II-I repeat domain-containing protein 2A-like</fullName>
    </submittedName>
</protein>
<dbReference type="InterPro" id="IPR008906">
    <property type="entry name" value="HATC_C_dom"/>
</dbReference>
<sequence length="304" mass="35188">MSLSKKRKVDTECRVFNKKWNNDYFFIEQNNVALCVICKEKVKESIFTLGLEFSILKGVTTDGERNMCGAHTGLVGNICKAVLETGAAAPMAIHCIIHQQALCGKNAPIYEVMNIVVQNVNYIRKSALSHQKNLAYFPTYNKFKLENYKEFPTDFAVGVLTYLKEQFQTRFRDFKSAEDRIRIFENPFALKIETLPTEFQLEVIELISNNNFKDYFKEGSLQQLYAMLPEESFPNLKKHAREMISIFSSTYLCEQTFSKMKYVKSKYRTNLSDEHLQATLLIGTTKFDANFQDILKDNQFQTSH</sequence>
<evidence type="ECO:0000313" key="2">
    <source>
        <dbReference type="Proteomes" id="UP000694846"/>
    </source>
</evidence>
<keyword evidence="2" id="KW-1185">Reference proteome</keyword>
<dbReference type="Pfam" id="PF05699">
    <property type="entry name" value="Dimer_Tnp_hAT"/>
    <property type="match status" value="1"/>
</dbReference>
<dbReference type="AlphaFoldDB" id="A0A8B8GMX2"/>
<dbReference type="PANTHER" id="PTHR45913:SF5">
    <property type="entry name" value="GENERAL TRANSCRIPTION FACTOR II-I REPEAT DOMAIN-CONTAINING PROTEIN 2A-LIKE PROTEIN"/>
    <property type="match status" value="1"/>
</dbReference>
<dbReference type="RefSeq" id="XP_025424340.1">
    <property type="nucleotide sequence ID" value="XM_025568555.1"/>
</dbReference>
<reference evidence="3" key="1">
    <citation type="submission" date="2025-08" db="UniProtKB">
        <authorList>
            <consortium name="RefSeq"/>
        </authorList>
    </citation>
    <scope>IDENTIFICATION</scope>
    <source>
        <tissue evidence="3">Whole body</tissue>
    </source>
</reference>
<organism evidence="2 3">
    <name type="scientific">Sipha flava</name>
    <name type="common">yellow sugarcane aphid</name>
    <dbReference type="NCBI Taxonomy" id="143950"/>
    <lineage>
        <taxon>Eukaryota</taxon>
        <taxon>Metazoa</taxon>
        <taxon>Ecdysozoa</taxon>
        <taxon>Arthropoda</taxon>
        <taxon>Hexapoda</taxon>
        <taxon>Insecta</taxon>
        <taxon>Pterygota</taxon>
        <taxon>Neoptera</taxon>
        <taxon>Paraneoptera</taxon>
        <taxon>Hemiptera</taxon>
        <taxon>Sternorrhyncha</taxon>
        <taxon>Aphidomorpha</taxon>
        <taxon>Aphidoidea</taxon>
        <taxon>Aphididae</taxon>
        <taxon>Sipha</taxon>
    </lineage>
</organism>
<dbReference type="GeneID" id="112693466"/>